<dbReference type="Proteomes" id="UP000249341">
    <property type="component" value="Unassembled WGS sequence"/>
</dbReference>
<dbReference type="EMBL" id="QLMJ01000002">
    <property type="protein sequence ID" value="RAK42225.1"/>
    <property type="molecule type" value="Genomic_DNA"/>
</dbReference>
<evidence type="ECO:0000313" key="1">
    <source>
        <dbReference type="EMBL" id="RAK42225.1"/>
    </source>
</evidence>
<keyword evidence="1" id="KW-0808">Transferase</keyword>
<keyword evidence="2" id="KW-1185">Reference proteome</keyword>
<protein>
    <submittedName>
        <fullName evidence="1">Nucleotidyltransferase AbiEii toxin of type IV toxin-antitoxin system</fullName>
    </submittedName>
</protein>
<dbReference type="Pfam" id="PF08843">
    <property type="entry name" value="AbiEii"/>
    <property type="match status" value="1"/>
</dbReference>
<dbReference type="GO" id="GO:0016740">
    <property type="term" value="F:transferase activity"/>
    <property type="evidence" value="ECO:0007669"/>
    <property type="project" value="UniProtKB-KW"/>
</dbReference>
<dbReference type="AlphaFoldDB" id="A0A327ZJ36"/>
<accession>A0A327ZJ36</accession>
<evidence type="ECO:0000313" key="2">
    <source>
        <dbReference type="Proteomes" id="UP000249341"/>
    </source>
</evidence>
<dbReference type="InterPro" id="IPR014942">
    <property type="entry name" value="AbiEii"/>
</dbReference>
<sequence length="515" mass="56930">MIDGTFETHITVRAHEGPALRQFADEHGLKFLHIELDRGTWRSQPMLTLHGSGTLEAQQAVVREWCERLSAAGFAPQRSKIEATPWSAGVPETDADAKTEPADRYFEHHVKVRLSSARIVELLAVTEVAERHGARLSRNARRRDSDGAQERFVNQRCRHVGRQSAAERLDRLVEDFRAAGHEVVSAEQEYVVHDSHLDLDHGWLNPPTPPFYNSRYEDVRRVAPAGAAGYPVTYRPLPDGWEIEQRAAFDPALKQHGYAYRAGEPTFTDPELGLRWQQARRSALRHLLTVIGGSGAAEHLVLRGSAAMAAWFGAAAREPGDLDFVAIPASMTSDSPAARALLDDIVAAVTARPGAGLRPAETAESAIWTYERADGRRLVIPFGAPGIPDGSVQIDVVFGEDLPIPASPITVFGQRIFAATAELSLAWKLMWLVTDGYPQGKDLYDAVLLAEYTTVDLGLVRELLRPELGGEADAFTAETVLNLPDIDWRNFTDEYPQVEGDGQHWLRRLAIALDR</sequence>
<gene>
    <name evidence="1" type="ORF">B0I29_10250</name>
</gene>
<organism evidence="1 2">
    <name type="scientific">Actinoplanes lutulentus</name>
    <dbReference type="NCBI Taxonomy" id="1287878"/>
    <lineage>
        <taxon>Bacteria</taxon>
        <taxon>Bacillati</taxon>
        <taxon>Actinomycetota</taxon>
        <taxon>Actinomycetes</taxon>
        <taxon>Micromonosporales</taxon>
        <taxon>Micromonosporaceae</taxon>
        <taxon>Actinoplanes</taxon>
    </lineage>
</organism>
<name>A0A327ZJ36_9ACTN</name>
<comment type="caution">
    <text evidence="1">The sequence shown here is derived from an EMBL/GenBank/DDBJ whole genome shotgun (WGS) entry which is preliminary data.</text>
</comment>
<dbReference type="RefSeq" id="WP_245972199.1">
    <property type="nucleotide sequence ID" value="NZ_JACHWI010000003.1"/>
</dbReference>
<reference evidence="1 2" key="1">
    <citation type="submission" date="2018-06" db="EMBL/GenBank/DDBJ databases">
        <title>Genomic Encyclopedia of Type Strains, Phase III (KMG-III): the genomes of soil and plant-associated and newly described type strains.</title>
        <authorList>
            <person name="Whitman W."/>
        </authorList>
    </citation>
    <scope>NUCLEOTIDE SEQUENCE [LARGE SCALE GENOMIC DNA]</scope>
    <source>
        <strain evidence="1 2">CGMCC 4.7090</strain>
    </source>
</reference>
<proteinExistence type="predicted"/>